<evidence type="ECO:0000313" key="3">
    <source>
        <dbReference type="EMBL" id="KAF5222947.1"/>
    </source>
</evidence>
<feature type="compositionally biased region" description="Basic and acidic residues" evidence="2">
    <location>
        <begin position="444"/>
        <end position="453"/>
    </location>
</feature>
<organism evidence="3 4">
    <name type="scientific">Trypanosoma cruzi</name>
    <dbReference type="NCBI Taxonomy" id="5693"/>
    <lineage>
        <taxon>Eukaryota</taxon>
        <taxon>Discoba</taxon>
        <taxon>Euglenozoa</taxon>
        <taxon>Kinetoplastea</taxon>
        <taxon>Metakinetoplastina</taxon>
        <taxon>Trypanosomatida</taxon>
        <taxon>Trypanosomatidae</taxon>
        <taxon>Trypanosoma</taxon>
        <taxon>Schizotrypanum</taxon>
    </lineage>
</organism>
<name>A0A7J6Y8A1_TRYCR</name>
<dbReference type="VEuPathDB" id="TriTrypDB:ECC02_004033"/>
<keyword evidence="1" id="KW-0175">Coiled coil</keyword>
<evidence type="ECO:0000256" key="2">
    <source>
        <dbReference type="SAM" id="MobiDB-lite"/>
    </source>
</evidence>
<gene>
    <name evidence="3" type="ORF">ECC02_004033</name>
</gene>
<dbReference type="PANTHER" id="PTHR37028:SF4">
    <property type="entry name" value="ALMS MOTIF DOMAIN-CONTAINING PROTEIN"/>
    <property type="match status" value="1"/>
</dbReference>
<accession>A0A7J6Y8A1</accession>
<dbReference type="Proteomes" id="UP000583944">
    <property type="component" value="Unassembled WGS sequence"/>
</dbReference>
<dbReference type="EMBL" id="JABDHM010000023">
    <property type="protein sequence ID" value="KAF5222947.1"/>
    <property type="molecule type" value="Genomic_DNA"/>
</dbReference>
<reference evidence="3 4" key="1">
    <citation type="journal article" date="2019" name="Genome Biol. Evol.">
        <title>Nanopore Sequencing Significantly Improves Genome Assembly of the Protozoan Parasite Trypanosoma cruzi.</title>
        <authorList>
            <person name="Diaz-Viraque F."/>
            <person name="Pita S."/>
            <person name="Greif G."/>
            <person name="de Souza R.C.M."/>
            <person name="Iraola G."/>
            <person name="Robello C."/>
        </authorList>
    </citation>
    <scope>NUCLEOTIDE SEQUENCE [LARGE SCALE GENOMIC DNA]</scope>
    <source>
        <strain evidence="3 4">Berenice</strain>
    </source>
</reference>
<evidence type="ECO:0000313" key="4">
    <source>
        <dbReference type="Proteomes" id="UP000583944"/>
    </source>
</evidence>
<dbReference type="VEuPathDB" id="TriTrypDB:BCY84_08335"/>
<dbReference type="PANTHER" id="PTHR37028">
    <property type="entry name" value="UNNAMED PRODUCT-RELATED"/>
    <property type="match status" value="1"/>
</dbReference>
<comment type="caution">
    <text evidence="3">The sequence shown here is derived from an EMBL/GenBank/DDBJ whole genome shotgun (WGS) entry which is preliminary data.</text>
</comment>
<dbReference type="AlphaFoldDB" id="A0A7J6Y8A1"/>
<evidence type="ECO:0000256" key="1">
    <source>
        <dbReference type="SAM" id="Coils"/>
    </source>
</evidence>
<proteinExistence type="predicted"/>
<feature type="coiled-coil region" evidence="1">
    <location>
        <begin position="332"/>
        <end position="359"/>
    </location>
</feature>
<protein>
    <submittedName>
        <fullName evidence="3">Uncharacterized protein</fullName>
    </submittedName>
</protein>
<sequence>MELKEMQDDISPQLVGVDDQTMLRDVYRLLLDNNHTTAELLEDLGRTAFSSARRKQNSASKRVKISEEVTVFPDYPIEQLDLPLAVTLLYYAAIADTPLKSVNSLLYLFELLGEPAPSPARGNLLYEEGMQQRKNSAKWREEQKTQLEEKELRECTFKPTISDSAKEIAPKGLTTFMERCLEWKHTAALRLQKKAAQDSINRGEDEWMIQWKMGERSRQLLEEFKKKGRIWPKLWEPKSPNRAIAAPSSFSFIAAAAGDHLTPGAAQAVLTNTTEQHESDILEKPFFHPVTCASVDEKIALLQHMGEDETTDTAGMSEKSDQSRRSLLNSYLQRVESDKMRREEKLEKLRIHYAKLANEQKYEKKTGQPLFEPNALPTVVKDGVRVSFNELNGEEQRLLIKKLRQQHQEYVLARYFRDERERREGKQQRQRGPDEVVADLLGQEKKRQSHAEDESTPEESFHPKISARTRKIVSKKIWTPVYERPLPKRTSQASESPSPYSPNTKSLDACFQRVLARSMEWVQRRNQRVQSARLALEEKALAECRFQPKLDGSFDVSSIGGSSVHSRIVDQDALVANAEARIYTELGLLRSQAALRDAAFIGGVREPLSAVTLASAPRPSRSSVERYARSLSALGSPEYSWGNLSRRCGAGRGTATTSVDDSSDFYEIHDNEDDFSGDTDEVQGLADSWAHLDAQTDSILKNCRYY</sequence>
<feature type="region of interest" description="Disordered" evidence="2">
    <location>
        <begin position="444"/>
        <end position="466"/>
    </location>
</feature>